<organism evidence="1 2">
    <name type="scientific">Candidatus Woesebacteria bacterium GW2011_GWA1_39_8</name>
    <dbReference type="NCBI Taxonomy" id="1618552"/>
    <lineage>
        <taxon>Bacteria</taxon>
        <taxon>Candidatus Woeseibacteriota</taxon>
    </lineage>
</organism>
<dbReference type="AlphaFoldDB" id="A0A0G0PKE0"/>
<comment type="caution">
    <text evidence="1">The sequence shown here is derived from an EMBL/GenBank/DDBJ whole genome shotgun (WGS) entry which is preliminary data.</text>
</comment>
<proteinExistence type="predicted"/>
<accession>A0A0G0PKE0</accession>
<sequence>MQLYNMGQRPLSEGLRNYLVGQLPDAPSEDILNQIKEKMEKEGIAEKFDQLCFSKIPGIKDYYDHSGYPKFYVDWSISLNNFISEESKVILGIHGIQIEMQAQLRVVVKPPNKLSVLPHFAEEPYYQPAHWYYCLPSEVEKLRRIALARAFSPFDQMSTIDFTKPPDEPFAKIPSPLRSLQDVEEWLEGKEWSDGT</sequence>
<gene>
    <name evidence="1" type="ORF">UT61_C0051G0005</name>
</gene>
<dbReference type="Proteomes" id="UP000034793">
    <property type="component" value="Unassembled WGS sequence"/>
</dbReference>
<protein>
    <submittedName>
        <fullName evidence="1">Uncharacterized protein</fullName>
    </submittedName>
</protein>
<evidence type="ECO:0000313" key="1">
    <source>
        <dbReference type="EMBL" id="KKR28393.1"/>
    </source>
</evidence>
<evidence type="ECO:0000313" key="2">
    <source>
        <dbReference type="Proteomes" id="UP000034793"/>
    </source>
</evidence>
<name>A0A0G0PKE0_9BACT</name>
<dbReference type="EMBL" id="LBXL01000051">
    <property type="protein sequence ID" value="KKR28393.1"/>
    <property type="molecule type" value="Genomic_DNA"/>
</dbReference>
<reference evidence="1 2" key="1">
    <citation type="journal article" date="2015" name="Nature">
        <title>rRNA introns, odd ribosomes, and small enigmatic genomes across a large radiation of phyla.</title>
        <authorList>
            <person name="Brown C.T."/>
            <person name="Hug L.A."/>
            <person name="Thomas B.C."/>
            <person name="Sharon I."/>
            <person name="Castelle C.J."/>
            <person name="Singh A."/>
            <person name="Wilkins M.J."/>
            <person name="Williams K.H."/>
            <person name="Banfield J.F."/>
        </authorList>
    </citation>
    <scope>NUCLEOTIDE SEQUENCE [LARGE SCALE GENOMIC DNA]</scope>
</reference>